<name>A0AAV6UJ78_9ARAC</name>
<comment type="caution">
    <text evidence="2">The sequence shown here is derived from an EMBL/GenBank/DDBJ whole genome shotgun (WGS) entry which is preliminary data.</text>
</comment>
<accession>A0AAV6UJ78</accession>
<proteinExistence type="predicted"/>
<organism evidence="2 3">
    <name type="scientific">Oedothorax gibbosus</name>
    <dbReference type="NCBI Taxonomy" id="931172"/>
    <lineage>
        <taxon>Eukaryota</taxon>
        <taxon>Metazoa</taxon>
        <taxon>Ecdysozoa</taxon>
        <taxon>Arthropoda</taxon>
        <taxon>Chelicerata</taxon>
        <taxon>Arachnida</taxon>
        <taxon>Araneae</taxon>
        <taxon>Araneomorphae</taxon>
        <taxon>Entelegynae</taxon>
        <taxon>Araneoidea</taxon>
        <taxon>Linyphiidae</taxon>
        <taxon>Erigoninae</taxon>
        <taxon>Oedothorax</taxon>
    </lineage>
</organism>
<keyword evidence="3" id="KW-1185">Reference proteome</keyword>
<feature type="region of interest" description="Disordered" evidence="1">
    <location>
        <begin position="1177"/>
        <end position="1197"/>
    </location>
</feature>
<evidence type="ECO:0000313" key="3">
    <source>
        <dbReference type="Proteomes" id="UP000827092"/>
    </source>
</evidence>
<evidence type="ECO:0000256" key="1">
    <source>
        <dbReference type="SAM" id="MobiDB-lite"/>
    </source>
</evidence>
<dbReference type="Proteomes" id="UP000827092">
    <property type="component" value="Unassembled WGS sequence"/>
</dbReference>
<gene>
    <name evidence="2" type="ORF">JTE90_003905</name>
</gene>
<evidence type="ECO:0000313" key="2">
    <source>
        <dbReference type="EMBL" id="KAG8183560.1"/>
    </source>
</evidence>
<protein>
    <submittedName>
        <fullName evidence="2">Uncharacterized protein</fullName>
    </submittedName>
</protein>
<sequence>MDTYPKLRDLSFLQTMFRIPIGENWQIPVMKDDDVLWSIVLAYLNSFPESNKNELDRHVVNLLGKKVGRDVKKNVEKCNPFLYNNACFGNETLNDMVETLREDVEDHYRANRSHFWIQNENYKCLQASAILLSCTIILCNESTRIIYFFPDFFLMKDNRKILVIFENSCANGSSFSFCVPKDLGFRKQKLALHEILAKIKFAESERNITPVINTICSLPGKSQNFIISLLESDVAEYIPLIYKSPYILSKLRDAALETDPTIENGEGKSALFYALTNNQPRFLYFLYDHAANACLLTDGSVRSPDSVIVGNLMHVQEILINLKSKVESFDIDANVKKNSLLKLSELGRFNNFQIDVCRSINIIRSPFIPLSKVCEAEERRNVIMNILRNYEKYFEWNAEVSAEEFLLFYEFFEHGHYYDNLDFCSAVMFFDNLYLLKERLKLSGKTYLEIESRFFFFIYRKKYFESIVEKSFGLHLVSRMIIFQERLSLKTYLRSFKEALENELICESNTVGNLPDSEVRTLTNIPQIYSEFLVLRLKHYLKAAASIELIDFKAVLILQRTLQVIGECVKESDFKSVQKVFSLIIPEELRSILKQIRNELVHPTGLNFSYRISAEKDYELFNEIRNEIRTIESIFNPIFCAQNYEMEQFAISLAKIDVDKARSIKIPDLHKPKLILLLATDGEPFTNGDNFEDTWIKLFEELSSYITSSFSRDEQVINKGSILQLKYVFENAVNILKKKVSFMKSKCNNVRASFDCVDDYFFSMEYIFAYLIVQDKKLKNDLKRKVISKIQERKTLFRNTLANEQANENAAFQRAIENILPDYEQTIQEIFLETNCKPKKNVQFTFEHIKKFKKILKGNYYINGTEKKNILKNIPVYVMTTLEIKSKIKNFLEGKGSLHLNKKEFGEEIDKLPLKPREKRELLDDFGLENTKNSLLIINSVLRNFYPELQDAISKNELNDKKQYEDICNGLKLPDSSRDILRKIIKGKKWDAQEKGLYFLRNRIKQLKAIFIDDDASIKKLWESALSTRRKSYVQERLVHVYLNDPGTQAAVEMLLFDCMIILKTTDLKDLCRKTTNLFNGINLRNVLAHGNPLLESLGRLLDPRDLPSELVRKMIDLISDLEVIDCMVDILDRIGHVFETFIQFMNGEEGDGLKEIREKIASCHNWEQYAKLIPRQQASTTASPSPDEPAGSTTEDTIKGIQEFMLLYTSSQND</sequence>
<reference evidence="2 3" key="1">
    <citation type="journal article" date="2022" name="Nat. Ecol. Evol.">
        <title>A masculinizing supergene underlies an exaggerated male reproductive morph in a spider.</title>
        <authorList>
            <person name="Hendrickx F."/>
            <person name="De Corte Z."/>
            <person name="Sonet G."/>
            <person name="Van Belleghem S.M."/>
            <person name="Kostlbacher S."/>
            <person name="Vangestel C."/>
        </authorList>
    </citation>
    <scope>NUCLEOTIDE SEQUENCE [LARGE SCALE GENOMIC DNA]</scope>
    <source>
        <strain evidence="2">W744_W776</strain>
    </source>
</reference>
<dbReference type="EMBL" id="JAFNEN010000414">
    <property type="protein sequence ID" value="KAG8183560.1"/>
    <property type="molecule type" value="Genomic_DNA"/>
</dbReference>
<dbReference type="AlphaFoldDB" id="A0AAV6UJ78"/>